<dbReference type="AlphaFoldDB" id="Q1QB07"/>
<evidence type="ECO:0000313" key="2">
    <source>
        <dbReference type="Proteomes" id="UP000002425"/>
    </source>
</evidence>
<gene>
    <name evidence="1" type="ordered locus">Pcryo_1367</name>
</gene>
<evidence type="ECO:0000313" key="1">
    <source>
        <dbReference type="EMBL" id="ABE75146.1"/>
    </source>
</evidence>
<protein>
    <submittedName>
        <fullName evidence="1">Uncharacterized protein</fullName>
    </submittedName>
</protein>
<keyword evidence="2" id="KW-1185">Reference proteome</keyword>
<organism evidence="1 2">
    <name type="scientific">Psychrobacter cryohalolentis (strain ATCC BAA-1226 / DSM 17306 / VKM B-2378 / K5)</name>
    <dbReference type="NCBI Taxonomy" id="335284"/>
    <lineage>
        <taxon>Bacteria</taxon>
        <taxon>Pseudomonadati</taxon>
        <taxon>Pseudomonadota</taxon>
        <taxon>Gammaproteobacteria</taxon>
        <taxon>Moraxellales</taxon>
        <taxon>Moraxellaceae</taxon>
        <taxon>Psychrobacter</taxon>
    </lineage>
</organism>
<proteinExistence type="predicted"/>
<dbReference type="STRING" id="335284.Pcryo_1367"/>
<reference evidence="1" key="1">
    <citation type="submission" date="2006-03" db="EMBL/GenBank/DDBJ databases">
        <title>Complete sequence of chromosome of Psychrobacter cryohalolentis K5.</title>
        <authorList>
            <consortium name="US DOE Joint Genome Institute"/>
            <person name="Copeland A."/>
            <person name="Lucas S."/>
            <person name="Lapidus A."/>
            <person name="Barry K."/>
            <person name="Detter J.C."/>
            <person name="Glavina del Rio T."/>
            <person name="Hammon N."/>
            <person name="Israni S."/>
            <person name="Dalin E."/>
            <person name="Tice H."/>
            <person name="Pitluck S."/>
            <person name="Brettin T."/>
            <person name="Bruce D."/>
            <person name="Han C."/>
            <person name="Tapia R."/>
            <person name="Sims D.R."/>
            <person name="Gilna P."/>
            <person name="Schmutz J."/>
            <person name="Larimer F."/>
            <person name="Land M."/>
            <person name="Hauser L."/>
            <person name="Kyrpides N."/>
            <person name="Kim E."/>
            <person name="Richardson P."/>
        </authorList>
    </citation>
    <scope>NUCLEOTIDE SEQUENCE</scope>
    <source>
        <strain evidence="1">K5</strain>
    </source>
</reference>
<dbReference type="eggNOG" id="COG4688">
    <property type="taxonomic scope" value="Bacteria"/>
</dbReference>
<dbReference type="KEGG" id="pcr:Pcryo_1367"/>
<name>Q1QB07_PSYCK</name>
<dbReference type="RefSeq" id="WP_011513698.1">
    <property type="nucleotide sequence ID" value="NC_007969.1"/>
</dbReference>
<accession>Q1QB07</accession>
<dbReference type="EMBL" id="CP000323">
    <property type="protein sequence ID" value="ABE75146.1"/>
    <property type="molecule type" value="Genomic_DNA"/>
</dbReference>
<sequence>MDNIFQNYASFISEQKTFFESNLSKDFHHNWDNDAWNIGTYGTGWLKGSGKGILTFDNISDRMKGIKSKIIINSKEYKDFMKSIIVAIYRKKQSISTTVAVANLIILKRWYNSLLELTDRKHPIYLNTEVIHHAMDLYTISSKNNDSNVADTLGRCVSLQNLINRYAFCLTPLNFQNSTTYSNNSNYTRKAKELQNLKEQDFIDDKNIEDKQKLITIDTFLNIVNLIHKCEDRGERILLNLVILLIITGFRSIEAINLRKDSLIRREIEDLDTKNRLINKGLRPYFLGIKYIGAKGAGERIHWLEPSSVPLVETIFDTVKDLTQPLREHLIYLRVNKFSSYLPKEIELINSDFVELDDIDRFIIGTKSDNRGRGGRRDKVRKTLRNARLISIKKDRQEFFSKANLNEFVAQSFIDDQNQTTNLCTVVWNTNQKNNKIPYEDLLFIHARGSTNIRRTLVYKSTPIPFDNKIINDFLGASKSVSIFQKYDLKESNSDYTRLTSHIPRHNINTFLAIAEIADHLQAMLMGRIDITQNQHYKHLAIEHLKTGASVLPYTIQEDRTINDELSELTPIEVIKRIGSIHLSQNLDTELNLKANLHTFDNKYEKSNFIKMSFQEDLFEDLKAAFDDIENDEGSSAAEEMIFRHTNLHPLKLGSCTYDVGLWSCPYGVKCQSGESCSHFTLTGRADEIYKIIALKNKLERLLIEAEEIVLLNHERKGVLKKVSNQLDHVIHLEKVTKKSLSNKNTINIYAGTNNKIESRHISTLADLFAFEHLAQKELSK</sequence>
<dbReference type="HOGENOM" id="CLU_019774_0_0_6"/>
<dbReference type="Proteomes" id="UP000002425">
    <property type="component" value="Chromosome"/>
</dbReference>